<evidence type="ECO:0000256" key="3">
    <source>
        <dbReference type="ARBA" id="ARBA00022833"/>
    </source>
</evidence>
<evidence type="ECO:0000313" key="9">
    <source>
        <dbReference type="EMBL" id="BAS26303.1"/>
    </source>
</evidence>
<reference evidence="10" key="2">
    <citation type="journal article" date="2016" name="Int. J. Syst. Evol. Microbiol.">
        <title>Complete genome sequence and cell structure of Limnochorda pilosa, a Gram-negative spore-former within the phylum Firmicutes.</title>
        <authorList>
            <person name="Watanabe M."/>
            <person name="Kojima H."/>
            <person name="Fukui M."/>
        </authorList>
    </citation>
    <scope>NUCLEOTIDE SEQUENCE [LARGE SCALE GENOMIC DNA]</scope>
    <source>
        <strain evidence="10">HC45</strain>
    </source>
</reference>
<organism evidence="9 10">
    <name type="scientific">Limnochorda pilosa</name>
    <dbReference type="NCBI Taxonomy" id="1555112"/>
    <lineage>
        <taxon>Bacteria</taxon>
        <taxon>Bacillati</taxon>
        <taxon>Bacillota</taxon>
        <taxon>Limnochordia</taxon>
        <taxon>Limnochordales</taxon>
        <taxon>Limnochordaceae</taxon>
        <taxon>Limnochorda</taxon>
    </lineage>
</organism>
<feature type="binding site" evidence="6">
    <location>
        <position position="48"/>
    </location>
    <ligand>
        <name>Zn(2+)</name>
        <dbReference type="ChEBI" id="CHEBI:29105"/>
    </ligand>
</feature>
<dbReference type="GO" id="GO:0005737">
    <property type="term" value="C:cytoplasm"/>
    <property type="evidence" value="ECO:0007669"/>
    <property type="project" value="TreeGrafter"/>
</dbReference>
<dbReference type="Gene3D" id="2.170.150.20">
    <property type="entry name" value="Peptide methionine sulfoxide reductase"/>
    <property type="match status" value="1"/>
</dbReference>
<keyword evidence="4 6" id="KW-0560">Oxidoreductase</keyword>
<feature type="domain" description="MsrB" evidence="8">
    <location>
        <begin position="9"/>
        <end position="131"/>
    </location>
</feature>
<dbReference type="PATRIC" id="fig|1555112.3.peg.466"/>
<evidence type="ECO:0000256" key="5">
    <source>
        <dbReference type="ARBA" id="ARBA00048488"/>
    </source>
</evidence>
<evidence type="ECO:0000256" key="2">
    <source>
        <dbReference type="ARBA" id="ARBA00022723"/>
    </source>
</evidence>
<dbReference type="GO" id="GO:0008270">
    <property type="term" value="F:zinc ion binding"/>
    <property type="evidence" value="ECO:0007669"/>
    <property type="project" value="UniProtKB-UniRule"/>
</dbReference>
<comment type="catalytic activity">
    <reaction evidence="5 6">
        <text>L-methionyl-[protein] + [thioredoxin]-disulfide + H2O = L-methionyl-(R)-S-oxide-[protein] + [thioredoxin]-dithiol</text>
        <dbReference type="Rhea" id="RHEA:24164"/>
        <dbReference type="Rhea" id="RHEA-COMP:10698"/>
        <dbReference type="Rhea" id="RHEA-COMP:10700"/>
        <dbReference type="Rhea" id="RHEA-COMP:12313"/>
        <dbReference type="Rhea" id="RHEA-COMP:12314"/>
        <dbReference type="ChEBI" id="CHEBI:15377"/>
        <dbReference type="ChEBI" id="CHEBI:16044"/>
        <dbReference type="ChEBI" id="CHEBI:29950"/>
        <dbReference type="ChEBI" id="CHEBI:45764"/>
        <dbReference type="ChEBI" id="CHEBI:50058"/>
        <dbReference type="EC" id="1.8.4.12"/>
    </reaction>
</comment>
<name>A0A0K2SGR7_LIMPI</name>
<dbReference type="PANTHER" id="PTHR10173:SF52">
    <property type="entry name" value="METHIONINE-R-SULFOXIDE REDUCTASE B1"/>
    <property type="match status" value="1"/>
</dbReference>
<feature type="binding site" evidence="6">
    <location>
        <position position="100"/>
    </location>
    <ligand>
        <name>Zn(2+)</name>
        <dbReference type="ChEBI" id="CHEBI:29105"/>
    </ligand>
</feature>
<keyword evidence="2 6" id="KW-0479">Metal-binding</keyword>
<dbReference type="HAMAP" id="MF_01400">
    <property type="entry name" value="MsrB"/>
    <property type="match status" value="1"/>
</dbReference>
<evidence type="ECO:0000256" key="6">
    <source>
        <dbReference type="HAMAP-Rule" id="MF_01400"/>
    </source>
</evidence>
<sequence>MAGKFLLSDEEWRKRLSPEEHRVLRRAGTEPPWEGCFVGTKEPGTYVCAACGNPLFKSGEKFESGTGWPSFTQPISQDAVTEHEDRSHGMIRTEVRCARCESHLGHVFPDGPPPTGLRYCMNSVAMKHVPQGQPIPLVTE</sequence>
<feature type="region of interest" description="Disordered" evidence="7">
    <location>
        <begin position="67"/>
        <end position="87"/>
    </location>
</feature>
<evidence type="ECO:0000256" key="1">
    <source>
        <dbReference type="ARBA" id="ARBA00007174"/>
    </source>
</evidence>
<evidence type="ECO:0000256" key="4">
    <source>
        <dbReference type="ARBA" id="ARBA00023002"/>
    </source>
</evidence>
<dbReference type="Pfam" id="PF01641">
    <property type="entry name" value="SelR"/>
    <property type="match status" value="1"/>
</dbReference>
<evidence type="ECO:0000256" key="7">
    <source>
        <dbReference type="SAM" id="MobiDB-lite"/>
    </source>
</evidence>
<dbReference type="EC" id="1.8.4.12" evidence="6"/>
<dbReference type="InterPro" id="IPR011057">
    <property type="entry name" value="Mss4-like_sf"/>
</dbReference>
<dbReference type="InterPro" id="IPR028427">
    <property type="entry name" value="Met_Sox_Rdtase_MsrB"/>
</dbReference>
<dbReference type="NCBIfam" id="TIGR00357">
    <property type="entry name" value="peptide-methionine (R)-S-oxide reductase MsrB"/>
    <property type="match status" value="1"/>
</dbReference>
<comment type="similarity">
    <text evidence="1 6">Belongs to the MsrB Met sulfoxide reductase family.</text>
</comment>
<dbReference type="PANTHER" id="PTHR10173">
    <property type="entry name" value="METHIONINE SULFOXIDE REDUCTASE"/>
    <property type="match status" value="1"/>
</dbReference>
<keyword evidence="10" id="KW-1185">Reference proteome</keyword>
<feature type="binding site" evidence="6">
    <location>
        <position position="97"/>
    </location>
    <ligand>
        <name>Zn(2+)</name>
        <dbReference type="ChEBI" id="CHEBI:29105"/>
    </ligand>
</feature>
<dbReference type="OrthoDB" id="4174719at2"/>
<dbReference type="GO" id="GO:0006979">
    <property type="term" value="P:response to oxidative stress"/>
    <property type="evidence" value="ECO:0007669"/>
    <property type="project" value="InterPro"/>
</dbReference>
<evidence type="ECO:0000313" key="10">
    <source>
        <dbReference type="Proteomes" id="UP000065807"/>
    </source>
</evidence>
<feature type="binding site" evidence="6">
    <location>
        <position position="51"/>
    </location>
    <ligand>
        <name>Zn(2+)</name>
        <dbReference type="ChEBI" id="CHEBI:29105"/>
    </ligand>
</feature>
<dbReference type="GO" id="GO:0030091">
    <property type="term" value="P:protein repair"/>
    <property type="evidence" value="ECO:0007669"/>
    <property type="project" value="InterPro"/>
</dbReference>
<dbReference type="AlphaFoldDB" id="A0A0K2SGR7"/>
<gene>
    <name evidence="6" type="primary">msrB</name>
    <name evidence="9" type="ORF">LIP_0446</name>
</gene>
<dbReference type="GO" id="GO:0033743">
    <property type="term" value="F:peptide-methionine (R)-S-oxide reductase activity"/>
    <property type="evidence" value="ECO:0007669"/>
    <property type="project" value="UniProtKB-UniRule"/>
</dbReference>
<comment type="cofactor">
    <cofactor evidence="6">
        <name>Zn(2+)</name>
        <dbReference type="ChEBI" id="CHEBI:29105"/>
    </cofactor>
    <text evidence="6">Binds 1 zinc ion per subunit. The zinc ion is important for the structural integrity of the protein.</text>
</comment>
<evidence type="ECO:0000259" key="8">
    <source>
        <dbReference type="PROSITE" id="PS51790"/>
    </source>
</evidence>
<dbReference type="STRING" id="1555112.LIP_0446"/>
<dbReference type="EMBL" id="AP014924">
    <property type="protein sequence ID" value="BAS26303.1"/>
    <property type="molecule type" value="Genomic_DNA"/>
</dbReference>
<dbReference type="SUPFAM" id="SSF51316">
    <property type="entry name" value="Mss4-like"/>
    <property type="match status" value="1"/>
</dbReference>
<protein>
    <recommendedName>
        <fullName evidence="6">Peptide methionine sulfoxide reductase MsrB</fullName>
        <ecNumber evidence="6">1.8.4.12</ecNumber>
    </recommendedName>
    <alternativeName>
        <fullName evidence="6">Peptide-methionine (R)-S-oxide reductase</fullName>
    </alternativeName>
</protein>
<keyword evidence="3 6" id="KW-0862">Zinc</keyword>
<accession>A0A0K2SGR7</accession>
<dbReference type="KEGG" id="lpil:LIP_0446"/>
<feature type="compositionally biased region" description="Polar residues" evidence="7">
    <location>
        <begin position="67"/>
        <end position="79"/>
    </location>
</feature>
<feature type="active site" description="Nucleophile" evidence="6">
    <location>
        <position position="120"/>
    </location>
</feature>
<dbReference type="Proteomes" id="UP000065807">
    <property type="component" value="Chromosome"/>
</dbReference>
<dbReference type="FunFam" id="2.170.150.20:FF:000001">
    <property type="entry name" value="Peptide methionine sulfoxide reductase MsrB"/>
    <property type="match status" value="1"/>
</dbReference>
<proteinExistence type="inferred from homology"/>
<reference evidence="10" key="1">
    <citation type="submission" date="2015-07" db="EMBL/GenBank/DDBJ databases">
        <title>Complete genome sequence and phylogenetic analysis of Limnochorda pilosa.</title>
        <authorList>
            <person name="Watanabe M."/>
            <person name="Kojima H."/>
            <person name="Fukui M."/>
        </authorList>
    </citation>
    <scope>NUCLEOTIDE SEQUENCE [LARGE SCALE GENOMIC DNA]</scope>
    <source>
        <strain evidence="10">HC45</strain>
    </source>
</reference>
<dbReference type="InterPro" id="IPR002579">
    <property type="entry name" value="Met_Sox_Rdtase_MsrB_dom"/>
</dbReference>
<dbReference type="RefSeq" id="WP_068141368.1">
    <property type="nucleotide sequence ID" value="NZ_AP014924.1"/>
</dbReference>
<dbReference type="PROSITE" id="PS51790">
    <property type="entry name" value="MSRB"/>
    <property type="match status" value="1"/>
</dbReference>